<dbReference type="AlphaFoldDB" id="A0A1Y5RL27"/>
<dbReference type="InterPro" id="IPR027443">
    <property type="entry name" value="IPNS-like_sf"/>
</dbReference>
<dbReference type="PANTHER" id="PTHR47990">
    <property type="entry name" value="2-OXOGLUTARATE (2OG) AND FE(II)-DEPENDENT OXYGENASE SUPERFAMILY PROTEIN-RELATED"/>
    <property type="match status" value="1"/>
</dbReference>
<dbReference type="SUPFAM" id="SSF51197">
    <property type="entry name" value="Clavaminate synthase-like"/>
    <property type="match status" value="1"/>
</dbReference>
<keyword evidence="4" id="KW-1185">Reference proteome</keyword>
<dbReference type="Gene3D" id="2.60.120.330">
    <property type="entry name" value="B-lactam Antibiotic, Isopenicillin N Synthase, Chain"/>
    <property type="match status" value="1"/>
</dbReference>
<evidence type="ECO:0000313" key="3">
    <source>
        <dbReference type="EMBL" id="SLN20011.1"/>
    </source>
</evidence>
<gene>
    <name evidence="3" type="ORF">AQS8620_00497</name>
</gene>
<reference evidence="3 4" key="1">
    <citation type="submission" date="2017-03" db="EMBL/GenBank/DDBJ databases">
        <authorList>
            <person name="Afonso C.L."/>
            <person name="Miller P.J."/>
            <person name="Scott M.A."/>
            <person name="Spackman E."/>
            <person name="Goraichik I."/>
            <person name="Dimitrov K.M."/>
            <person name="Suarez D.L."/>
            <person name="Swayne D.E."/>
        </authorList>
    </citation>
    <scope>NUCLEOTIDE SEQUENCE [LARGE SCALE GENOMIC DNA]</scope>
    <source>
        <strain evidence="3 4">CECT 8620</strain>
    </source>
</reference>
<name>A0A1Y5RL27_9RHOB</name>
<accession>A0A1Y5RL27</accession>
<dbReference type="EMBL" id="FWFS01000001">
    <property type="protein sequence ID" value="SLN20011.1"/>
    <property type="molecule type" value="Genomic_DNA"/>
</dbReference>
<evidence type="ECO:0000259" key="2">
    <source>
        <dbReference type="Pfam" id="PF14226"/>
    </source>
</evidence>
<organism evidence="3 4">
    <name type="scientific">Aquimixticola soesokkakensis</name>
    <dbReference type="NCBI Taxonomy" id="1519096"/>
    <lineage>
        <taxon>Bacteria</taxon>
        <taxon>Pseudomonadati</taxon>
        <taxon>Pseudomonadota</taxon>
        <taxon>Alphaproteobacteria</taxon>
        <taxon>Rhodobacterales</taxon>
        <taxon>Paracoccaceae</taxon>
        <taxon>Aquimixticola</taxon>
    </lineage>
</organism>
<dbReference type="Proteomes" id="UP000193862">
    <property type="component" value="Unassembled WGS sequence"/>
</dbReference>
<proteinExistence type="predicted"/>
<dbReference type="InterPro" id="IPR050231">
    <property type="entry name" value="Iron_ascorbate_oxido_reductase"/>
</dbReference>
<comment type="cofactor">
    <cofactor evidence="1">
        <name>Fe(2+)</name>
        <dbReference type="ChEBI" id="CHEBI:29033"/>
    </cofactor>
</comment>
<dbReference type="InterPro" id="IPR026992">
    <property type="entry name" value="DIOX_N"/>
</dbReference>
<sequence length="119" mass="12757">MPASLPMIDISDLVSSDTDKRAKVGAQMREACLAHGFFYVTGHGVPHGLMTAVMEQTRALFDLPVAAKTALDKANSPCNRGYEVLGGQSLDPRQGPASPPITVEQHLRAMYARTYAAKA</sequence>
<dbReference type="Pfam" id="PF14226">
    <property type="entry name" value="DIOX_N"/>
    <property type="match status" value="1"/>
</dbReference>
<evidence type="ECO:0000313" key="4">
    <source>
        <dbReference type="Proteomes" id="UP000193862"/>
    </source>
</evidence>
<feature type="domain" description="Non-haem dioxygenase N-terminal" evidence="2">
    <location>
        <begin position="5"/>
        <end position="92"/>
    </location>
</feature>
<protein>
    <recommendedName>
        <fullName evidence="2">Non-haem dioxygenase N-terminal domain-containing protein</fullName>
    </recommendedName>
</protein>
<evidence type="ECO:0000256" key="1">
    <source>
        <dbReference type="ARBA" id="ARBA00001954"/>
    </source>
</evidence>